<dbReference type="InterPro" id="IPR000835">
    <property type="entry name" value="HTH_MarR-typ"/>
</dbReference>
<dbReference type="SUPFAM" id="SSF46785">
    <property type="entry name" value="Winged helix' DNA-binding domain"/>
    <property type="match status" value="1"/>
</dbReference>
<evidence type="ECO:0000256" key="1">
    <source>
        <dbReference type="SAM" id="MobiDB-lite"/>
    </source>
</evidence>
<dbReference type="SMART" id="SM00347">
    <property type="entry name" value="HTH_MARR"/>
    <property type="match status" value="1"/>
</dbReference>
<feature type="domain" description="HTH marR-type" evidence="2">
    <location>
        <begin position="13"/>
        <end position="157"/>
    </location>
</feature>
<dbReference type="PROSITE" id="PS50995">
    <property type="entry name" value="HTH_MARR_2"/>
    <property type="match status" value="1"/>
</dbReference>
<dbReference type="AlphaFoldDB" id="A0A3S4BZB9"/>
<reference evidence="4" key="1">
    <citation type="submission" date="2018-02" db="EMBL/GenBank/DDBJ databases">
        <authorList>
            <person name="Seth-Smith MB H."/>
            <person name="Seth-Smith H."/>
        </authorList>
    </citation>
    <scope>NUCLEOTIDE SEQUENCE [LARGE SCALE GENOMIC DNA]</scope>
</reference>
<dbReference type="KEGG" id="mbai:MB901379_04214"/>
<keyword evidence="4" id="KW-1185">Reference proteome</keyword>
<dbReference type="Proteomes" id="UP000269998">
    <property type="component" value="Chromosome"/>
</dbReference>
<dbReference type="InterPro" id="IPR036390">
    <property type="entry name" value="WH_DNA-bd_sf"/>
</dbReference>
<dbReference type="EMBL" id="LR130759">
    <property type="protein sequence ID" value="VDM90612.1"/>
    <property type="molecule type" value="Genomic_DNA"/>
</dbReference>
<name>A0A3S4BZB9_9MYCO</name>
<evidence type="ECO:0000313" key="3">
    <source>
        <dbReference type="EMBL" id="VDM90612.1"/>
    </source>
</evidence>
<dbReference type="Gene3D" id="1.10.10.10">
    <property type="entry name" value="Winged helix-like DNA-binding domain superfamily/Winged helix DNA-binding domain"/>
    <property type="match status" value="1"/>
</dbReference>
<accession>A0A3S4BZB9</accession>
<sequence length="195" mass="21489">MTKRGAADRPPSRAELERLLSADLREITGHSDRVGRHYARQHDLTHGDFQALLHIMIAESAGQPLTPAQLSQRLDVSAAAITYFADRMIEAGHIRREPDPADRRKSLLCFENSTLDLAHEFFLPLGQHIQSAMADISDRDLLVAHRVFVAMITAMSTFENELYAPPEDASAPTENAAPATAGRRRRPAGKAKTTG</sequence>
<gene>
    <name evidence="3" type="ORF">MB901379_04214</name>
</gene>
<dbReference type="GO" id="GO:0003700">
    <property type="term" value="F:DNA-binding transcription factor activity"/>
    <property type="evidence" value="ECO:0007669"/>
    <property type="project" value="InterPro"/>
</dbReference>
<organism evidence="3 4">
    <name type="scientific">Mycobacterium basiliense</name>
    <dbReference type="NCBI Taxonomy" id="2094119"/>
    <lineage>
        <taxon>Bacteria</taxon>
        <taxon>Bacillati</taxon>
        <taxon>Actinomycetota</taxon>
        <taxon>Actinomycetes</taxon>
        <taxon>Mycobacteriales</taxon>
        <taxon>Mycobacteriaceae</taxon>
        <taxon>Mycobacterium</taxon>
    </lineage>
</organism>
<dbReference type="GO" id="GO:0006950">
    <property type="term" value="P:response to stress"/>
    <property type="evidence" value="ECO:0007669"/>
    <property type="project" value="TreeGrafter"/>
</dbReference>
<proteinExistence type="predicted"/>
<dbReference type="PANTHER" id="PTHR33164:SF106">
    <property type="entry name" value="TRANSCRIPTIONAL REGULATORY PROTEIN"/>
    <property type="match status" value="1"/>
</dbReference>
<evidence type="ECO:0000313" key="4">
    <source>
        <dbReference type="Proteomes" id="UP000269998"/>
    </source>
</evidence>
<keyword evidence="3" id="KW-0238">DNA-binding</keyword>
<feature type="region of interest" description="Disordered" evidence="1">
    <location>
        <begin position="164"/>
        <end position="195"/>
    </location>
</feature>
<dbReference type="Pfam" id="PF12802">
    <property type="entry name" value="MarR_2"/>
    <property type="match status" value="1"/>
</dbReference>
<evidence type="ECO:0000259" key="2">
    <source>
        <dbReference type="PROSITE" id="PS50995"/>
    </source>
</evidence>
<protein>
    <submittedName>
        <fullName evidence="3">DNA-binding transcriptional repressor MarR</fullName>
    </submittedName>
</protein>
<dbReference type="InterPro" id="IPR039422">
    <property type="entry name" value="MarR/SlyA-like"/>
</dbReference>
<dbReference type="RefSeq" id="WP_158018261.1">
    <property type="nucleotide sequence ID" value="NZ_CBCSKE010000007.1"/>
</dbReference>
<dbReference type="PANTHER" id="PTHR33164">
    <property type="entry name" value="TRANSCRIPTIONAL REGULATOR, MARR FAMILY"/>
    <property type="match status" value="1"/>
</dbReference>
<dbReference type="InterPro" id="IPR036388">
    <property type="entry name" value="WH-like_DNA-bd_sf"/>
</dbReference>
<dbReference type="GO" id="GO:0003677">
    <property type="term" value="F:DNA binding"/>
    <property type="evidence" value="ECO:0007669"/>
    <property type="project" value="UniProtKB-KW"/>
</dbReference>
<dbReference type="OrthoDB" id="162531at2"/>